<accession>A0ABP5GC06</accession>
<sequence>MAQALRQEKTTDFHQLFESIGATPTKHRPSPGELTGIGLEILDGIYSDKTLRSALGVVRLPDVSVPTKAAAQDIQGLAITAQAANSIDTLEAEHGETELSQAGICLIYATVTAIAEHTRTTFDTVLGEIVPA</sequence>
<reference evidence="2" key="1">
    <citation type="journal article" date="2019" name="Int. J. Syst. Evol. Microbiol.">
        <title>The Global Catalogue of Microorganisms (GCM) 10K type strain sequencing project: providing services to taxonomists for standard genome sequencing and annotation.</title>
        <authorList>
            <consortium name="The Broad Institute Genomics Platform"/>
            <consortium name="The Broad Institute Genome Sequencing Center for Infectious Disease"/>
            <person name="Wu L."/>
            <person name="Ma J."/>
        </authorList>
    </citation>
    <scope>NUCLEOTIDE SEQUENCE [LARGE SCALE GENOMIC DNA]</scope>
    <source>
        <strain evidence="2">JCM 13595</strain>
    </source>
</reference>
<dbReference type="EMBL" id="BAAAMN010000048">
    <property type="protein sequence ID" value="GAA2041911.1"/>
    <property type="molecule type" value="Genomic_DNA"/>
</dbReference>
<dbReference type="Proteomes" id="UP001501461">
    <property type="component" value="Unassembled WGS sequence"/>
</dbReference>
<evidence type="ECO:0000313" key="1">
    <source>
        <dbReference type="EMBL" id="GAA2041911.1"/>
    </source>
</evidence>
<proteinExistence type="predicted"/>
<keyword evidence="2" id="KW-1185">Reference proteome</keyword>
<comment type="caution">
    <text evidence="1">The sequence shown here is derived from an EMBL/GenBank/DDBJ whole genome shotgun (WGS) entry which is preliminary data.</text>
</comment>
<evidence type="ECO:0000313" key="2">
    <source>
        <dbReference type="Proteomes" id="UP001501461"/>
    </source>
</evidence>
<organism evidence="1 2">
    <name type="scientific">Yaniella flava</name>
    <dbReference type="NCBI Taxonomy" id="287930"/>
    <lineage>
        <taxon>Bacteria</taxon>
        <taxon>Bacillati</taxon>
        <taxon>Actinomycetota</taxon>
        <taxon>Actinomycetes</taxon>
        <taxon>Micrococcales</taxon>
        <taxon>Micrococcaceae</taxon>
        <taxon>Yaniella</taxon>
    </lineage>
</organism>
<dbReference type="RefSeq" id="WP_343958808.1">
    <property type="nucleotide sequence ID" value="NZ_BAAAMN010000048.1"/>
</dbReference>
<protein>
    <submittedName>
        <fullName evidence="1">Uncharacterized protein</fullName>
    </submittedName>
</protein>
<name>A0ABP5GC06_9MICC</name>
<gene>
    <name evidence="1" type="ORF">GCM10009720_23110</name>
</gene>